<keyword evidence="3" id="KW-1185">Reference proteome</keyword>
<organism evidence="2 3">
    <name type="scientific">Portunus trituberculatus</name>
    <name type="common">Swimming crab</name>
    <name type="synonym">Neptunus trituberculatus</name>
    <dbReference type="NCBI Taxonomy" id="210409"/>
    <lineage>
        <taxon>Eukaryota</taxon>
        <taxon>Metazoa</taxon>
        <taxon>Ecdysozoa</taxon>
        <taxon>Arthropoda</taxon>
        <taxon>Crustacea</taxon>
        <taxon>Multicrustacea</taxon>
        <taxon>Malacostraca</taxon>
        <taxon>Eumalacostraca</taxon>
        <taxon>Eucarida</taxon>
        <taxon>Decapoda</taxon>
        <taxon>Pleocyemata</taxon>
        <taxon>Brachyura</taxon>
        <taxon>Eubrachyura</taxon>
        <taxon>Portunoidea</taxon>
        <taxon>Portunidae</taxon>
        <taxon>Portuninae</taxon>
        <taxon>Portunus</taxon>
    </lineage>
</organism>
<evidence type="ECO:0008006" key="4">
    <source>
        <dbReference type="Google" id="ProtNLM"/>
    </source>
</evidence>
<dbReference type="Proteomes" id="UP000324222">
    <property type="component" value="Unassembled WGS sequence"/>
</dbReference>
<gene>
    <name evidence="2" type="ORF">E2C01_049438</name>
</gene>
<evidence type="ECO:0000313" key="3">
    <source>
        <dbReference type="Proteomes" id="UP000324222"/>
    </source>
</evidence>
<feature type="chain" id="PRO_5023030165" description="Secreted protein" evidence="1">
    <location>
        <begin position="36"/>
        <end position="78"/>
    </location>
</feature>
<reference evidence="2 3" key="1">
    <citation type="submission" date="2019-05" db="EMBL/GenBank/DDBJ databases">
        <title>Another draft genome of Portunus trituberculatus and its Hox gene families provides insights of decapod evolution.</title>
        <authorList>
            <person name="Jeong J.-H."/>
            <person name="Song I."/>
            <person name="Kim S."/>
            <person name="Choi T."/>
            <person name="Kim D."/>
            <person name="Ryu S."/>
            <person name="Kim W."/>
        </authorList>
    </citation>
    <scope>NUCLEOTIDE SEQUENCE [LARGE SCALE GENOMIC DNA]</scope>
    <source>
        <tissue evidence="2">Muscle</tissue>
    </source>
</reference>
<evidence type="ECO:0000256" key="1">
    <source>
        <dbReference type="SAM" id="SignalP"/>
    </source>
</evidence>
<protein>
    <recommendedName>
        <fullName evidence="4">Secreted protein</fullName>
    </recommendedName>
</protein>
<evidence type="ECO:0000313" key="2">
    <source>
        <dbReference type="EMBL" id="MPC55500.1"/>
    </source>
</evidence>
<accession>A0A5B7G5J0</accession>
<feature type="signal peptide" evidence="1">
    <location>
        <begin position="1"/>
        <end position="35"/>
    </location>
</feature>
<sequence>MKGTNVIGLDSASRQTPASFPAILLDLFFLHFVLCSWHSGARASNSEMWYELPLVPNTTLACHCLTDEKFSHLFRCGL</sequence>
<comment type="caution">
    <text evidence="2">The sequence shown here is derived from an EMBL/GenBank/DDBJ whole genome shotgun (WGS) entry which is preliminary data.</text>
</comment>
<keyword evidence="1" id="KW-0732">Signal</keyword>
<proteinExistence type="predicted"/>
<dbReference type="EMBL" id="VSRR010013234">
    <property type="protein sequence ID" value="MPC55500.1"/>
    <property type="molecule type" value="Genomic_DNA"/>
</dbReference>
<name>A0A5B7G5J0_PORTR</name>
<dbReference type="AlphaFoldDB" id="A0A5B7G5J0"/>